<evidence type="ECO:0008006" key="4">
    <source>
        <dbReference type="Google" id="ProtNLM"/>
    </source>
</evidence>
<comment type="caution">
    <text evidence="2">The sequence shown here is derived from an EMBL/GenBank/DDBJ whole genome shotgun (WGS) entry which is preliminary data.</text>
</comment>
<dbReference type="OrthoDB" id="1491440at2"/>
<name>A0A318UEM4_9SPHI</name>
<proteinExistence type="predicted"/>
<evidence type="ECO:0000256" key="1">
    <source>
        <dbReference type="SAM" id="SignalP"/>
    </source>
</evidence>
<keyword evidence="1" id="KW-0732">Signal</keyword>
<sequence>MKPKLAFLLFLLLTSCSSSKIIELGGKTSVKGAEVSQKALDVYSVLSNQAAIDKSQQDKLKVLTNPSPATMPLPNTKAKDFSNQLSPRIQAYKSLMAVYAAFALLTDSKYADKTEQAVSALQDSYNAISKLPDLPDVVKSKLPGVAKLITGSIQAKKIRAHNEILYALSQAYLSLWKADTSTWEEYIDLIYNSYADGLNTVDSKRYDAAKIAQDIKEPYKDEATIILMYRLRNRDEIMKQKNDTRKQLNDLGKALEELTLAHAEIAKEKPDLSTIISSLNRIEELLKTK</sequence>
<reference evidence="2 3" key="1">
    <citation type="submission" date="2018-06" db="EMBL/GenBank/DDBJ databases">
        <title>Genomic Encyclopedia of Archaeal and Bacterial Type Strains, Phase II (KMG-II): from individual species to whole genera.</title>
        <authorList>
            <person name="Goeker M."/>
        </authorList>
    </citation>
    <scope>NUCLEOTIDE SEQUENCE [LARGE SCALE GENOMIC DNA]</scope>
    <source>
        <strain evidence="2 3">DSM 27372</strain>
    </source>
</reference>
<dbReference type="AlphaFoldDB" id="A0A318UEM4"/>
<accession>A0A318UEM4</accession>
<dbReference type="RefSeq" id="WP_110829694.1">
    <property type="nucleotide sequence ID" value="NZ_QKLU01000003.1"/>
</dbReference>
<dbReference type="EMBL" id="QKLU01000003">
    <property type="protein sequence ID" value="PYF74864.1"/>
    <property type="molecule type" value="Genomic_DNA"/>
</dbReference>
<dbReference type="PROSITE" id="PS51257">
    <property type="entry name" value="PROKAR_LIPOPROTEIN"/>
    <property type="match status" value="1"/>
</dbReference>
<feature type="signal peptide" evidence="1">
    <location>
        <begin position="1"/>
        <end position="20"/>
    </location>
</feature>
<evidence type="ECO:0000313" key="3">
    <source>
        <dbReference type="Proteomes" id="UP000248198"/>
    </source>
</evidence>
<dbReference type="Proteomes" id="UP000248198">
    <property type="component" value="Unassembled WGS sequence"/>
</dbReference>
<keyword evidence="3" id="KW-1185">Reference proteome</keyword>
<evidence type="ECO:0000313" key="2">
    <source>
        <dbReference type="EMBL" id="PYF74864.1"/>
    </source>
</evidence>
<protein>
    <recommendedName>
        <fullName evidence="4">PilJ/NarX-like methyl-accepting chemotaxis transducer</fullName>
    </recommendedName>
</protein>
<feature type="chain" id="PRO_5016305685" description="PilJ/NarX-like methyl-accepting chemotaxis transducer" evidence="1">
    <location>
        <begin position="21"/>
        <end position="289"/>
    </location>
</feature>
<gene>
    <name evidence="2" type="ORF">B0O44_103310</name>
</gene>
<organism evidence="2 3">
    <name type="scientific">Pedobacter nutrimenti</name>
    <dbReference type="NCBI Taxonomy" id="1241337"/>
    <lineage>
        <taxon>Bacteria</taxon>
        <taxon>Pseudomonadati</taxon>
        <taxon>Bacteroidota</taxon>
        <taxon>Sphingobacteriia</taxon>
        <taxon>Sphingobacteriales</taxon>
        <taxon>Sphingobacteriaceae</taxon>
        <taxon>Pedobacter</taxon>
    </lineage>
</organism>